<comment type="similarity">
    <text evidence="1">Belongs to the ATP-dependent AMP-binding enzyme family.</text>
</comment>
<sequence>MTGFGTFTELVLQRTADLGEKDAFIFLHDNAAHSPAEHLSYRGLDAEARRVASWLQAKGASGSQVLLLYPSSADFVKAFTACLYAGSVAVPAPLPGDQGHHFARVSGILKDAEVKAVLTDSANEPGISAWLTEAGFTDIPCLATDLPGHGDASAWTAPELTPESLAFLQYTSGSTSSPKGVMVSHRNLLANEYAIQRSAGSEPTDRLGGWLPFYHDMGLIGHILHPLYLGASAALMSPVSFLKRPFRWLQMIDEYGVTVGGGPNFAYDLCVRRVTDEQLATLDLSSWKVACNGAEPIRAETLRAFTERFAPAGFRAESFFPCYGMAETTLLVSGTPFGKAPVVRTADAAALELGALREPAEGAPARTLVSSGVFRDFDVRIVDPEAHTEQPEGGVGEIWVKGDSVAGGYWKRPETNKEIFQAVILGGADGPDAGWLRTGDLGALEGGELYVTGRLKEMILINGRNIYPHDVERTVQALDPALSAGNGAVFSVDTGEEHLVLVQEVKPNAPSAADLPALTALIRQLVSREFTVAGSVVLVKPGTIRKTTSGKLQRTLMRQLLVEGRLTPLHQVLEDGVQTLVDAAADRSPALVS</sequence>
<proteinExistence type="inferred from homology"/>
<keyword evidence="3" id="KW-0276">Fatty acid metabolism</keyword>
<dbReference type="RefSeq" id="WP_344463455.1">
    <property type="nucleotide sequence ID" value="NZ_BAAANT010000009.1"/>
</dbReference>
<evidence type="ECO:0000256" key="3">
    <source>
        <dbReference type="ARBA" id="ARBA00022832"/>
    </source>
</evidence>
<dbReference type="InterPro" id="IPR042099">
    <property type="entry name" value="ANL_N_sf"/>
</dbReference>
<accession>A0ABN2ZBB0</accession>
<evidence type="ECO:0000256" key="1">
    <source>
        <dbReference type="ARBA" id="ARBA00006432"/>
    </source>
</evidence>
<dbReference type="GO" id="GO:0016874">
    <property type="term" value="F:ligase activity"/>
    <property type="evidence" value="ECO:0007669"/>
    <property type="project" value="UniProtKB-KW"/>
</dbReference>
<dbReference type="Gene3D" id="3.30.300.30">
    <property type="match status" value="1"/>
</dbReference>
<dbReference type="PROSITE" id="PS00455">
    <property type="entry name" value="AMP_BINDING"/>
    <property type="match status" value="1"/>
</dbReference>
<dbReference type="EMBL" id="BAAANT010000009">
    <property type="protein sequence ID" value="GAA2139651.1"/>
    <property type="molecule type" value="Genomic_DNA"/>
</dbReference>
<dbReference type="InterPro" id="IPR025110">
    <property type="entry name" value="AMP-bd_C"/>
</dbReference>
<dbReference type="Gene3D" id="3.40.50.12780">
    <property type="entry name" value="N-terminal domain of ligase-like"/>
    <property type="match status" value="1"/>
</dbReference>
<keyword evidence="8" id="KW-1185">Reference proteome</keyword>
<dbReference type="InterPro" id="IPR040097">
    <property type="entry name" value="FAAL/FAAC"/>
</dbReference>
<evidence type="ECO:0000313" key="8">
    <source>
        <dbReference type="Proteomes" id="UP001422759"/>
    </source>
</evidence>
<dbReference type="PANTHER" id="PTHR22754">
    <property type="entry name" value="DISCO-INTERACTING PROTEIN 2 DIP2 -RELATED"/>
    <property type="match status" value="1"/>
</dbReference>
<feature type="domain" description="AMP-binding enzyme C-terminal" evidence="6">
    <location>
        <begin position="456"/>
        <end position="567"/>
    </location>
</feature>
<name>A0ABN2ZBB0_9ACTN</name>
<dbReference type="InterPro" id="IPR000873">
    <property type="entry name" value="AMP-dep_synth/lig_dom"/>
</dbReference>
<dbReference type="SUPFAM" id="SSF56801">
    <property type="entry name" value="Acetyl-CoA synthetase-like"/>
    <property type="match status" value="1"/>
</dbReference>
<feature type="domain" description="AMP-dependent synthetase/ligase" evidence="5">
    <location>
        <begin position="21"/>
        <end position="410"/>
    </location>
</feature>
<reference evidence="7 8" key="1">
    <citation type="journal article" date="2019" name="Int. J. Syst. Evol. Microbiol.">
        <title>The Global Catalogue of Microorganisms (GCM) 10K type strain sequencing project: providing services to taxonomists for standard genome sequencing and annotation.</title>
        <authorList>
            <consortium name="The Broad Institute Genomics Platform"/>
            <consortium name="The Broad Institute Genome Sequencing Center for Infectious Disease"/>
            <person name="Wu L."/>
            <person name="Ma J."/>
        </authorList>
    </citation>
    <scope>NUCLEOTIDE SEQUENCE [LARGE SCALE GENOMIC DNA]</scope>
    <source>
        <strain evidence="7 8">JCM 14560</strain>
    </source>
</reference>
<dbReference type="InterPro" id="IPR045851">
    <property type="entry name" value="AMP-bd_C_sf"/>
</dbReference>
<protein>
    <submittedName>
        <fullName evidence="7">Fatty acyl-AMP ligase</fullName>
    </submittedName>
</protein>
<dbReference type="PANTHER" id="PTHR22754:SF32">
    <property type="entry name" value="DISCO-INTERACTING PROTEIN 2"/>
    <property type="match status" value="1"/>
</dbReference>
<dbReference type="Pfam" id="PF00501">
    <property type="entry name" value="AMP-binding"/>
    <property type="match status" value="1"/>
</dbReference>
<organism evidence="7 8">
    <name type="scientific">Kitasatospora kazusensis</name>
    <dbReference type="NCBI Taxonomy" id="407974"/>
    <lineage>
        <taxon>Bacteria</taxon>
        <taxon>Bacillati</taxon>
        <taxon>Actinomycetota</taxon>
        <taxon>Actinomycetes</taxon>
        <taxon>Kitasatosporales</taxon>
        <taxon>Streptomycetaceae</taxon>
        <taxon>Kitasatospora</taxon>
    </lineage>
</organism>
<evidence type="ECO:0000256" key="4">
    <source>
        <dbReference type="ARBA" id="ARBA00023098"/>
    </source>
</evidence>
<keyword evidence="2 7" id="KW-0436">Ligase</keyword>
<keyword evidence="4" id="KW-0443">Lipid metabolism</keyword>
<gene>
    <name evidence="7" type="ORF">GCM10009760_22170</name>
</gene>
<dbReference type="CDD" id="cd05931">
    <property type="entry name" value="FAAL"/>
    <property type="match status" value="1"/>
</dbReference>
<evidence type="ECO:0000313" key="7">
    <source>
        <dbReference type="EMBL" id="GAA2139651.1"/>
    </source>
</evidence>
<evidence type="ECO:0000259" key="5">
    <source>
        <dbReference type="Pfam" id="PF00501"/>
    </source>
</evidence>
<dbReference type="InterPro" id="IPR020845">
    <property type="entry name" value="AMP-binding_CS"/>
</dbReference>
<dbReference type="Proteomes" id="UP001422759">
    <property type="component" value="Unassembled WGS sequence"/>
</dbReference>
<evidence type="ECO:0000259" key="6">
    <source>
        <dbReference type="Pfam" id="PF23024"/>
    </source>
</evidence>
<dbReference type="Pfam" id="PF23024">
    <property type="entry name" value="AMP-dom_DIP2-like"/>
    <property type="match status" value="1"/>
</dbReference>
<comment type="caution">
    <text evidence="7">The sequence shown here is derived from an EMBL/GenBank/DDBJ whole genome shotgun (WGS) entry which is preliminary data.</text>
</comment>
<evidence type="ECO:0000256" key="2">
    <source>
        <dbReference type="ARBA" id="ARBA00022598"/>
    </source>
</evidence>